<dbReference type="RefSeq" id="WP_218100923.1">
    <property type="nucleotide sequence ID" value="NZ_CAJVCE010000014.1"/>
</dbReference>
<sequence>MKFASSEANFGYVLVRQADHLSSIRFGSTVRVGNMNSAKKEQGFGQEYSDGSSVVMPVSKVDDADVVDFPSGNRVIQIIRF</sequence>
<accession>A0ABM8VML0</accession>
<gene>
    <name evidence="1" type="ORF">PAECIP111802_04638</name>
</gene>
<evidence type="ECO:0000313" key="2">
    <source>
        <dbReference type="Proteomes" id="UP000730618"/>
    </source>
</evidence>
<name>A0ABM8VML0_9BACL</name>
<evidence type="ECO:0000313" key="1">
    <source>
        <dbReference type="EMBL" id="CAG7650097.1"/>
    </source>
</evidence>
<protein>
    <submittedName>
        <fullName evidence="1">Uncharacterized protein</fullName>
    </submittedName>
</protein>
<proteinExistence type="predicted"/>
<organism evidence="1 2">
    <name type="scientific">Paenibacillus allorhizosphaerae</name>
    <dbReference type="NCBI Taxonomy" id="2849866"/>
    <lineage>
        <taxon>Bacteria</taxon>
        <taxon>Bacillati</taxon>
        <taxon>Bacillota</taxon>
        <taxon>Bacilli</taxon>
        <taxon>Bacillales</taxon>
        <taxon>Paenibacillaceae</taxon>
        <taxon>Paenibacillus</taxon>
    </lineage>
</organism>
<reference evidence="1 2" key="1">
    <citation type="submission" date="2021-06" db="EMBL/GenBank/DDBJ databases">
        <authorList>
            <person name="Criscuolo A."/>
        </authorList>
    </citation>
    <scope>NUCLEOTIDE SEQUENCE [LARGE SCALE GENOMIC DNA]</scope>
    <source>
        <strain evidence="2">CIP 111802</strain>
    </source>
</reference>
<comment type="caution">
    <text evidence="1">The sequence shown here is derived from an EMBL/GenBank/DDBJ whole genome shotgun (WGS) entry which is preliminary data.</text>
</comment>
<dbReference type="EMBL" id="CAJVCE010000014">
    <property type="protein sequence ID" value="CAG7650097.1"/>
    <property type="molecule type" value="Genomic_DNA"/>
</dbReference>
<dbReference type="Proteomes" id="UP000730618">
    <property type="component" value="Unassembled WGS sequence"/>
</dbReference>
<keyword evidence="2" id="KW-1185">Reference proteome</keyword>